<evidence type="ECO:0000256" key="1">
    <source>
        <dbReference type="ARBA" id="ARBA00004141"/>
    </source>
</evidence>
<feature type="transmembrane region" description="Helical" evidence="7">
    <location>
        <begin position="23"/>
        <end position="46"/>
    </location>
</feature>
<evidence type="ECO:0000256" key="6">
    <source>
        <dbReference type="SAM" id="MobiDB-lite"/>
    </source>
</evidence>
<evidence type="ECO:0000313" key="9">
    <source>
        <dbReference type="EMBL" id="KAF2749189.1"/>
    </source>
</evidence>
<feature type="domain" description="Rhodopsin" evidence="8">
    <location>
        <begin position="41"/>
        <end position="286"/>
    </location>
</feature>
<keyword evidence="4 7" id="KW-0472">Membrane</keyword>
<evidence type="ECO:0000256" key="3">
    <source>
        <dbReference type="ARBA" id="ARBA00022989"/>
    </source>
</evidence>
<comment type="similarity">
    <text evidence="5">Belongs to the SAT4 family.</text>
</comment>
<dbReference type="Proteomes" id="UP000799440">
    <property type="component" value="Unassembled WGS sequence"/>
</dbReference>
<feature type="compositionally biased region" description="Basic and acidic residues" evidence="6">
    <location>
        <begin position="338"/>
        <end position="356"/>
    </location>
</feature>
<proteinExistence type="inferred from homology"/>
<evidence type="ECO:0000259" key="8">
    <source>
        <dbReference type="Pfam" id="PF20684"/>
    </source>
</evidence>
<keyword evidence="2 7" id="KW-0812">Transmembrane</keyword>
<feature type="transmembrane region" description="Helical" evidence="7">
    <location>
        <begin position="137"/>
        <end position="163"/>
    </location>
</feature>
<dbReference type="PANTHER" id="PTHR33048">
    <property type="entry name" value="PTH11-LIKE INTEGRAL MEMBRANE PROTEIN (AFU_ORTHOLOGUE AFUA_5G11245)"/>
    <property type="match status" value="1"/>
</dbReference>
<evidence type="ECO:0000313" key="10">
    <source>
        <dbReference type="Proteomes" id="UP000799440"/>
    </source>
</evidence>
<evidence type="ECO:0000256" key="7">
    <source>
        <dbReference type="SAM" id="Phobius"/>
    </source>
</evidence>
<dbReference type="AlphaFoldDB" id="A0A6A6VHA9"/>
<feature type="transmembrane region" description="Helical" evidence="7">
    <location>
        <begin position="58"/>
        <end position="82"/>
    </location>
</feature>
<name>A0A6A6VHA9_9PLEO</name>
<feature type="transmembrane region" description="Helical" evidence="7">
    <location>
        <begin position="183"/>
        <end position="205"/>
    </location>
</feature>
<evidence type="ECO:0000256" key="4">
    <source>
        <dbReference type="ARBA" id="ARBA00023136"/>
    </source>
</evidence>
<dbReference type="InterPro" id="IPR049326">
    <property type="entry name" value="Rhodopsin_dom_fungi"/>
</dbReference>
<reference evidence="9" key="1">
    <citation type="journal article" date="2020" name="Stud. Mycol.">
        <title>101 Dothideomycetes genomes: a test case for predicting lifestyles and emergence of pathogens.</title>
        <authorList>
            <person name="Haridas S."/>
            <person name="Albert R."/>
            <person name="Binder M."/>
            <person name="Bloem J."/>
            <person name="Labutti K."/>
            <person name="Salamov A."/>
            <person name="Andreopoulos B."/>
            <person name="Baker S."/>
            <person name="Barry K."/>
            <person name="Bills G."/>
            <person name="Bluhm B."/>
            <person name="Cannon C."/>
            <person name="Castanera R."/>
            <person name="Culley D."/>
            <person name="Daum C."/>
            <person name="Ezra D."/>
            <person name="Gonzalez J."/>
            <person name="Henrissat B."/>
            <person name="Kuo A."/>
            <person name="Liang C."/>
            <person name="Lipzen A."/>
            <person name="Lutzoni F."/>
            <person name="Magnuson J."/>
            <person name="Mondo S."/>
            <person name="Nolan M."/>
            <person name="Ohm R."/>
            <person name="Pangilinan J."/>
            <person name="Park H.-J."/>
            <person name="Ramirez L."/>
            <person name="Alfaro M."/>
            <person name="Sun H."/>
            <person name="Tritt A."/>
            <person name="Yoshinaga Y."/>
            <person name="Zwiers L.-H."/>
            <person name="Turgeon B."/>
            <person name="Goodwin S."/>
            <person name="Spatafora J."/>
            <person name="Crous P."/>
            <person name="Grigoriev I."/>
        </authorList>
    </citation>
    <scope>NUCLEOTIDE SEQUENCE</scope>
    <source>
        <strain evidence="9">CBS 119925</strain>
    </source>
</reference>
<dbReference type="InterPro" id="IPR052337">
    <property type="entry name" value="SAT4-like"/>
</dbReference>
<feature type="transmembrane region" description="Helical" evidence="7">
    <location>
        <begin position="217"/>
        <end position="239"/>
    </location>
</feature>
<dbReference type="OrthoDB" id="5398388at2759"/>
<gene>
    <name evidence="9" type="ORF">M011DRAFT_328307</name>
</gene>
<sequence length="373" mass="41457">MAGDSPSQYAGTSMTASFVTTELMGVAISLPIIATIATVMRIYAASLKGQKWLRSGDIWFLFLTLVLSWAHSINTIIAGAIGGIDTITVSPHDYPNIALRTLWISSFFLITALYTIKISLLIFYYHLFSVQPWFHRAVIGMSVILTLWWLSSIILALCSTVPFDAAFHNATLARHRFDFNTWYLSYSALSIFFDVVILCFPIPMIRRLQNVSTIRKFSILAIFWLGGFVVVSATVRFVLLYRSIYKLESFGENRYRAYTEAFIWAEVEPNTSIVAACLPALGPLVREVGWIRSAVRSVKSTLFLSSRYGAGSEKSKEVSKTASAGSGKKGFVEIREGDVEMAQRDKKSGEDSDARWGGRGVVSMDEGVGRGRI</sequence>
<dbReference type="GO" id="GO:0016020">
    <property type="term" value="C:membrane"/>
    <property type="evidence" value="ECO:0007669"/>
    <property type="project" value="UniProtKB-SubCell"/>
</dbReference>
<keyword evidence="10" id="KW-1185">Reference proteome</keyword>
<dbReference type="EMBL" id="MU006567">
    <property type="protein sequence ID" value="KAF2749189.1"/>
    <property type="molecule type" value="Genomic_DNA"/>
</dbReference>
<comment type="subcellular location">
    <subcellularLocation>
        <location evidence="1">Membrane</location>
        <topology evidence="1">Multi-pass membrane protein</topology>
    </subcellularLocation>
</comment>
<dbReference type="PANTHER" id="PTHR33048:SF18">
    <property type="entry name" value="INTEGRAL MEMBRANE PROTEIN"/>
    <property type="match status" value="1"/>
</dbReference>
<dbReference type="Pfam" id="PF20684">
    <property type="entry name" value="Fung_rhodopsin"/>
    <property type="match status" value="1"/>
</dbReference>
<protein>
    <recommendedName>
        <fullName evidence="8">Rhodopsin domain-containing protein</fullName>
    </recommendedName>
</protein>
<organism evidence="9 10">
    <name type="scientific">Sporormia fimetaria CBS 119925</name>
    <dbReference type="NCBI Taxonomy" id="1340428"/>
    <lineage>
        <taxon>Eukaryota</taxon>
        <taxon>Fungi</taxon>
        <taxon>Dikarya</taxon>
        <taxon>Ascomycota</taxon>
        <taxon>Pezizomycotina</taxon>
        <taxon>Dothideomycetes</taxon>
        <taxon>Pleosporomycetidae</taxon>
        <taxon>Pleosporales</taxon>
        <taxon>Sporormiaceae</taxon>
        <taxon>Sporormia</taxon>
    </lineage>
</organism>
<keyword evidence="3 7" id="KW-1133">Transmembrane helix</keyword>
<accession>A0A6A6VHA9</accession>
<evidence type="ECO:0000256" key="2">
    <source>
        <dbReference type="ARBA" id="ARBA00022692"/>
    </source>
</evidence>
<feature type="region of interest" description="Disordered" evidence="6">
    <location>
        <begin position="338"/>
        <end position="373"/>
    </location>
</feature>
<feature type="transmembrane region" description="Helical" evidence="7">
    <location>
        <begin position="102"/>
        <end position="125"/>
    </location>
</feature>
<evidence type="ECO:0000256" key="5">
    <source>
        <dbReference type="ARBA" id="ARBA00038359"/>
    </source>
</evidence>